<feature type="region of interest" description="Disordered" evidence="1">
    <location>
        <begin position="1033"/>
        <end position="1073"/>
    </location>
</feature>
<feature type="region of interest" description="Disordered" evidence="1">
    <location>
        <begin position="1526"/>
        <end position="1564"/>
    </location>
</feature>
<organism evidence="3 4">
    <name type="scientific">Pristionchus fissidentatus</name>
    <dbReference type="NCBI Taxonomy" id="1538716"/>
    <lineage>
        <taxon>Eukaryota</taxon>
        <taxon>Metazoa</taxon>
        <taxon>Ecdysozoa</taxon>
        <taxon>Nematoda</taxon>
        <taxon>Chromadorea</taxon>
        <taxon>Rhabditida</taxon>
        <taxon>Rhabditina</taxon>
        <taxon>Diplogasteromorpha</taxon>
        <taxon>Diplogasteroidea</taxon>
        <taxon>Neodiplogasteridae</taxon>
        <taxon>Pristionchus</taxon>
    </lineage>
</organism>
<comment type="caution">
    <text evidence="3">The sequence shown here is derived from an EMBL/GenBank/DDBJ whole genome shotgun (WGS) entry which is preliminary data.</text>
</comment>
<proteinExistence type="predicted"/>
<evidence type="ECO:0000256" key="1">
    <source>
        <dbReference type="SAM" id="MobiDB-lite"/>
    </source>
</evidence>
<feature type="domain" description="DUF7747" evidence="2">
    <location>
        <begin position="1080"/>
        <end position="1234"/>
    </location>
</feature>
<feature type="region of interest" description="Disordered" evidence="1">
    <location>
        <begin position="1583"/>
        <end position="1604"/>
    </location>
</feature>
<dbReference type="PANTHER" id="PTHR31824:SF3">
    <property type="entry name" value="AAA DOMAIN-CONTAINING PROTEIN"/>
    <property type="match status" value="1"/>
</dbReference>
<evidence type="ECO:0000259" key="2">
    <source>
        <dbReference type="Pfam" id="PF24927"/>
    </source>
</evidence>
<dbReference type="PANTHER" id="PTHR31824">
    <property type="entry name" value="PROTEIN CBG17809"/>
    <property type="match status" value="1"/>
</dbReference>
<protein>
    <recommendedName>
        <fullName evidence="2">DUF7747 domain-containing protein</fullName>
    </recommendedName>
</protein>
<evidence type="ECO:0000313" key="4">
    <source>
        <dbReference type="Proteomes" id="UP001432322"/>
    </source>
</evidence>
<feature type="compositionally biased region" description="Basic and acidic residues" evidence="1">
    <location>
        <begin position="16"/>
        <end position="33"/>
    </location>
</feature>
<feature type="compositionally biased region" description="Basic and acidic residues" evidence="1">
    <location>
        <begin position="1039"/>
        <end position="1053"/>
    </location>
</feature>
<gene>
    <name evidence="3" type="ORF">PFISCL1PPCAC_18569</name>
</gene>
<name>A0AAV5W8F2_9BILA</name>
<keyword evidence="4" id="KW-1185">Reference proteome</keyword>
<feature type="compositionally biased region" description="Gly residues" evidence="1">
    <location>
        <begin position="1436"/>
        <end position="1456"/>
    </location>
</feature>
<feature type="region of interest" description="Disordered" evidence="1">
    <location>
        <begin position="275"/>
        <end position="297"/>
    </location>
</feature>
<feature type="domain" description="DUF7747" evidence="2">
    <location>
        <begin position="322"/>
        <end position="487"/>
    </location>
</feature>
<dbReference type="Proteomes" id="UP001432322">
    <property type="component" value="Unassembled WGS sequence"/>
</dbReference>
<feature type="compositionally biased region" description="Low complexity" evidence="1">
    <location>
        <begin position="100"/>
        <end position="109"/>
    </location>
</feature>
<reference evidence="3" key="1">
    <citation type="submission" date="2023-10" db="EMBL/GenBank/DDBJ databases">
        <title>Genome assembly of Pristionchus species.</title>
        <authorList>
            <person name="Yoshida K."/>
            <person name="Sommer R.J."/>
        </authorList>
    </citation>
    <scope>NUCLEOTIDE SEQUENCE</scope>
    <source>
        <strain evidence="3">RS5133</strain>
    </source>
</reference>
<feature type="compositionally biased region" description="Acidic residues" evidence="1">
    <location>
        <begin position="1054"/>
        <end position="1067"/>
    </location>
</feature>
<accession>A0AAV5W8F2</accession>
<feature type="region of interest" description="Disordered" evidence="1">
    <location>
        <begin position="1334"/>
        <end position="1364"/>
    </location>
</feature>
<feature type="region of interest" description="Disordered" evidence="1">
    <location>
        <begin position="1"/>
        <end position="151"/>
    </location>
</feature>
<dbReference type="Pfam" id="PF24927">
    <property type="entry name" value="DUF7747"/>
    <property type="match status" value="4"/>
</dbReference>
<dbReference type="EMBL" id="BTSY01000005">
    <property type="protein sequence ID" value="GMT27272.1"/>
    <property type="molecule type" value="Genomic_DNA"/>
</dbReference>
<feature type="domain" description="DUF7747" evidence="2">
    <location>
        <begin position="850"/>
        <end position="1029"/>
    </location>
</feature>
<dbReference type="InterPro" id="IPR056649">
    <property type="entry name" value="DUF7747"/>
</dbReference>
<feature type="domain" description="DUF7747" evidence="2">
    <location>
        <begin position="592"/>
        <end position="737"/>
    </location>
</feature>
<feature type="region of interest" description="Disordered" evidence="1">
    <location>
        <begin position="1429"/>
        <end position="1461"/>
    </location>
</feature>
<evidence type="ECO:0000313" key="3">
    <source>
        <dbReference type="EMBL" id="GMT27272.1"/>
    </source>
</evidence>
<sequence length="1604" mass="178807">MERSRRVGVRSIYARNNDESDQEKASNHEDSAVDKTSPVVGGAPRTHTSPRTRVRSGRSETGTPSPSKRVVPLSEDVATSSKKRPAESNLSPPSKRGRGRPPSVRSSGVGADGSGLTKEEEEQQQGRGGAYDELAPASVVTSPARPRRGPGAAAAAPAVYLEQPILHAQHDLGEQMVVDAGHEHLQEDLGMGEDPLPPSLDLCGRQDADDDAYLGGAAGRSGLLSGALARNRGRPINSVSRKSYPNIVKRAEGGRDVADVDTSVVLDHSQMLDDELEEEDEGMISQDPRSDRDSRGMGHNMYNQHRDSHRYLFNPDILSDFYEPDMIVTEMGDKFLKAREGSLPSLLKREMILSLIVNDTDRAEQNDWVNAHPPAIPPLTANVATYMCFVDTKLIEDAKLLTTDGLSPWSSSHPIAHTNMTPTRPKVRKWAVYMRGGEYCVSGEDWRMSLYVLVEYSALLPRAPRLRKRVYYMTRDRTLLGLAMLIYDYIEPGPVPSIVAHGSTRMYSRQRLEMVRFTDEEGNRSLLNIPVSNERPRISMTLLDPNDLYDDDFDDVDNMDFVGGGRSMEEQQYDPQMGPFIGDLIQSTSRAPDSFVRVAKGNWTSDKSLLLKYLINHPEEIPPFAVNPVKPNQPPLISSTGCFATFLKGSQIVNQATINADSMSPWTSASMRPKTRKMAVEQNEHGEYVVTRKDWRGSNIVLMEMCTNLARCPRLRKRIYYVMRNNLTILGYVLFMYEYTTEGDPPEIMPHMRGGVGLYKGNSAVPRHRPIKFYDGTMSTPLRGKMDEGMEDMHVDVMDVGEEVEVDLMEDDVVAAADELEMEEDDQVDVDDEREWLEYPGGAQDPNLEVFEGAVRSTVMGDRYIVCRSRRLIGDKNLVLRYCVNDLQFAYDRGIVLASKPFMPPLSSQMGIFVFFVSAENVDLRAVNKDGLSPWSVSDSTELGGRQMRTKVKKYGLEKDADPPNKDAMHLESPIKDFRIVPGKDWRTSEVVLVMLHSTLPRCTRLQKKVFYVMDNTAQAVLGHVMVIYEYTEPGDPPRQADRTRRAPRRRDVDEFEMENVEDDGEIDKDSPFDFAASGSSRDQCVYVPLIDPAFLMDRNRQLHYCVNRGYMLERNGLLNHTVPLFPPLIGDKGDFVYFVSGADMDPRNLTCDGMAPWSDSRLPQATRPKSRKLPVEKSRDGVLRYVGGTRWEQTAYFLVVYYAVLPRCPRLKKRIIYACNSNNEIIGNIMIVYSYTEEGVIPQQVPHGNATTVMQPFYRMPPSLRDEAKRLLIEKRPAGEVASALNDRSPSVTSRAIYNISKSMRPPSHRRMMYKGAYKDEFEHPEWAQYDDQMEEPKSNVPRFFSHPRPRDPTRPQGPLPPNPVEGAILPGPGVHKPTPRFSSAADSLLRNRRKGEEYDGYTYDESGEPYIDVVADASIEVGHSEEIASTPAPGGSGGGIGGRRGRGGMMGRGAAGPPRVVEARRRERIMEFIQTQTGVDGEDDTLDYLWRMVVERNERKVLDNIRRDFGVEIVTNDFETDEMEEAVGGGQEEEGDHHGDGGEGETVEVGGGGVVDGGLSMVDDTETVVVDVGGVEAVAEETVVEEGGGGGGAPQEATTPTD</sequence>